<evidence type="ECO:0000313" key="12">
    <source>
        <dbReference type="EMBL" id="AUX35095.1"/>
    </source>
</evidence>
<keyword evidence="6 9" id="KW-0663">Pyridoxal phosphate</keyword>
<dbReference type="InterPro" id="IPR001926">
    <property type="entry name" value="TrpB-like_PALP"/>
</dbReference>
<evidence type="ECO:0000256" key="9">
    <source>
        <dbReference type="PIRSR" id="PIRSR605856-51"/>
    </source>
</evidence>
<comment type="similarity">
    <text evidence="2">Belongs to the cysteine synthase/cystathionine beta-synthase family.</text>
</comment>
<keyword evidence="5" id="KW-0808">Transferase</keyword>
<dbReference type="FunFam" id="3.40.50.1100:FF:000006">
    <property type="entry name" value="Cysteine synthase"/>
    <property type="match status" value="1"/>
</dbReference>
<dbReference type="AlphaFoldDB" id="A0A4P2QXC1"/>
<evidence type="ECO:0000256" key="4">
    <source>
        <dbReference type="ARBA" id="ARBA00022605"/>
    </source>
</evidence>
<accession>A0A4P2QXC1</accession>
<dbReference type="RefSeq" id="WP_129578178.1">
    <property type="nucleotide sequence ID" value="NZ_CP012672.1"/>
</dbReference>
<dbReference type="Proteomes" id="UP000295497">
    <property type="component" value="Chromosome"/>
</dbReference>
<evidence type="ECO:0000313" key="13">
    <source>
        <dbReference type="Proteomes" id="UP000295497"/>
    </source>
</evidence>
<sequence>MRSPDRADPSSGVPRAPAGAAELPPLPSHPRVVDSVLDLVGDTPLFEIRRVDAATPRGRVFGKAEQQNPGGSLKDRICLAMIEGAEARGLLGPGAGGVVIEPTSGNTGIGLAIVCAAKGYRCILTMPASMSLERRQLLEAYGAEVVLTEPELQMEGAIDKAQRLAAEIPGAVILGQFDNPDNPRVHAETTAREILHAMAGLDGPERPGPRQSLTIDAFVAGVGTGGSVSGVGRVLKRLRPGTRVIAVEPESCATISRGERGPTKIQGLAAGFVPANYDPGVVDEVRTVGDRAAYETKAALARQEGLLVGISAGAAVRVALDVARELGPDANVVTVLCDTGERYFSLDEYFR</sequence>
<comment type="catalytic activity">
    <reaction evidence="8">
        <text>O-acetyl-L-serine + hydrogen sulfide = L-cysteine + acetate</text>
        <dbReference type="Rhea" id="RHEA:14829"/>
        <dbReference type="ChEBI" id="CHEBI:29919"/>
        <dbReference type="ChEBI" id="CHEBI:30089"/>
        <dbReference type="ChEBI" id="CHEBI:35235"/>
        <dbReference type="ChEBI" id="CHEBI:58340"/>
        <dbReference type="EC" id="2.5.1.47"/>
    </reaction>
</comment>
<evidence type="ECO:0000256" key="1">
    <source>
        <dbReference type="ARBA" id="ARBA00001933"/>
    </source>
</evidence>
<dbReference type="CDD" id="cd01561">
    <property type="entry name" value="CBS_like"/>
    <property type="match status" value="1"/>
</dbReference>
<evidence type="ECO:0000256" key="3">
    <source>
        <dbReference type="ARBA" id="ARBA00012681"/>
    </source>
</evidence>
<keyword evidence="4" id="KW-0028">Amino-acid biosynthesis</keyword>
<feature type="domain" description="Tryptophan synthase beta chain-like PALP" evidence="11">
    <location>
        <begin position="37"/>
        <end position="338"/>
    </location>
</feature>
<feature type="compositionally biased region" description="Low complexity" evidence="10">
    <location>
        <begin position="14"/>
        <end position="23"/>
    </location>
</feature>
<dbReference type="NCBIfam" id="TIGR01139">
    <property type="entry name" value="cysK"/>
    <property type="match status" value="1"/>
</dbReference>
<dbReference type="InterPro" id="IPR050214">
    <property type="entry name" value="Cys_Synth/Cystath_Beta-Synth"/>
</dbReference>
<dbReference type="InterPro" id="IPR005856">
    <property type="entry name" value="Cys_synth"/>
</dbReference>
<evidence type="ECO:0000259" key="11">
    <source>
        <dbReference type="Pfam" id="PF00291"/>
    </source>
</evidence>
<name>A0A4P2QXC1_SORCE</name>
<dbReference type="InterPro" id="IPR036052">
    <property type="entry name" value="TrpB-like_PALP_sf"/>
</dbReference>
<evidence type="ECO:0000256" key="8">
    <source>
        <dbReference type="ARBA" id="ARBA00047931"/>
    </source>
</evidence>
<feature type="region of interest" description="Disordered" evidence="10">
    <location>
        <begin position="1"/>
        <end position="27"/>
    </location>
</feature>
<proteinExistence type="inferred from homology"/>
<dbReference type="EC" id="2.5.1.47" evidence="3"/>
<evidence type="ECO:0000256" key="7">
    <source>
        <dbReference type="ARBA" id="ARBA00023192"/>
    </source>
</evidence>
<dbReference type="GO" id="GO:0006535">
    <property type="term" value="P:cysteine biosynthetic process from serine"/>
    <property type="evidence" value="ECO:0007669"/>
    <property type="project" value="InterPro"/>
</dbReference>
<dbReference type="Pfam" id="PF00291">
    <property type="entry name" value="PALP"/>
    <property type="match status" value="1"/>
</dbReference>
<evidence type="ECO:0000256" key="6">
    <source>
        <dbReference type="ARBA" id="ARBA00022898"/>
    </source>
</evidence>
<feature type="modified residue" description="N6-(pyridoxal phosphate)lysine" evidence="9">
    <location>
        <position position="74"/>
    </location>
</feature>
<dbReference type="SUPFAM" id="SSF53686">
    <property type="entry name" value="Tryptophan synthase beta subunit-like PLP-dependent enzymes"/>
    <property type="match status" value="1"/>
</dbReference>
<dbReference type="EMBL" id="CP012672">
    <property type="protein sequence ID" value="AUX35095.1"/>
    <property type="molecule type" value="Genomic_DNA"/>
</dbReference>
<protein>
    <recommendedName>
        <fullName evidence="3">cysteine synthase</fullName>
        <ecNumber evidence="3">2.5.1.47</ecNumber>
    </recommendedName>
</protein>
<dbReference type="Gene3D" id="3.40.50.1100">
    <property type="match status" value="2"/>
</dbReference>
<comment type="cofactor">
    <cofactor evidence="1 9">
        <name>pyridoxal 5'-phosphate</name>
        <dbReference type="ChEBI" id="CHEBI:597326"/>
    </cofactor>
</comment>
<reference evidence="12 13" key="1">
    <citation type="submission" date="2015-09" db="EMBL/GenBank/DDBJ databases">
        <title>Sorangium comparison.</title>
        <authorList>
            <person name="Zaburannyi N."/>
            <person name="Bunk B."/>
            <person name="Overmann J."/>
            <person name="Mueller R."/>
        </authorList>
    </citation>
    <scope>NUCLEOTIDE SEQUENCE [LARGE SCALE GENOMIC DNA]</scope>
    <source>
        <strain evidence="12 13">So ce836</strain>
    </source>
</reference>
<evidence type="ECO:0000256" key="10">
    <source>
        <dbReference type="SAM" id="MobiDB-lite"/>
    </source>
</evidence>
<dbReference type="InterPro" id="IPR005859">
    <property type="entry name" value="CysK"/>
</dbReference>
<organism evidence="12 13">
    <name type="scientific">Sorangium cellulosum</name>
    <name type="common">Polyangium cellulosum</name>
    <dbReference type="NCBI Taxonomy" id="56"/>
    <lineage>
        <taxon>Bacteria</taxon>
        <taxon>Pseudomonadati</taxon>
        <taxon>Myxococcota</taxon>
        <taxon>Polyangia</taxon>
        <taxon>Polyangiales</taxon>
        <taxon>Polyangiaceae</taxon>
        <taxon>Sorangium</taxon>
    </lineage>
</organism>
<dbReference type="PANTHER" id="PTHR10314">
    <property type="entry name" value="CYSTATHIONINE BETA-SYNTHASE"/>
    <property type="match status" value="1"/>
</dbReference>
<evidence type="ECO:0000256" key="5">
    <source>
        <dbReference type="ARBA" id="ARBA00022679"/>
    </source>
</evidence>
<gene>
    <name evidence="12" type="primary">cysM</name>
    <name evidence="12" type="ORF">SOCE836_072830</name>
</gene>
<dbReference type="NCBIfam" id="TIGR01136">
    <property type="entry name" value="cysKM"/>
    <property type="match status" value="1"/>
</dbReference>
<evidence type="ECO:0000256" key="2">
    <source>
        <dbReference type="ARBA" id="ARBA00007103"/>
    </source>
</evidence>
<keyword evidence="7" id="KW-0198">Cysteine biosynthesis</keyword>
<dbReference type="GO" id="GO:0004124">
    <property type="term" value="F:cysteine synthase activity"/>
    <property type="evidence" value="ECO:0007669"/>
    <property type="project" value="UniProtKB-EC"/>
</dbReference>